<dbReference type="Gene3D" id="3.40.50.300">
    <property type="entry name" value="P-loop containing nucleotide triphosphate hydrolases"/>
    <property type="match status" value="1"/>
</dbReference>
<protein>
    <recommendedName>
        <fullName evidence="2">SecA DEAD-like N-terminal domain-containing protein</fullName>
    </recommendedName>
</protein>
<dbReference type="AlphaFoldDB" id="A0A146M3X8"/>
<feature type="non-terminal residue" evidence="3">
    <location>
        <position position="1137"/>
    </location>
</feature>
<reference evidence="3" key="1">
    <citation type="journal article" date="2016" name="Gigascience">
        <title>De novo construction of an expanded transcriptome assembly for the western tarnished plant bug, Lygus hesperus.</title>
        <authorList>
            <person name="Tassone E.E."/>
            <person name="Geib S.M."/>
            <person name="Hall B."/>
            <person name="Fabrick J.A."/>
            <person name="Brent C.S."/>
            <person name="Hull J.J."/>
        </authorList>
    </citation>
    <scope>NUCLEOTIDE SEQUENCE</scope>
</reference>
<accession>A0A146M3X8</accession>
<dbReference type="EMBL" id="GDHC01005153">
    <property type="protein sequence ID" value="JAQ13476.1"/>
    <property type="molecule type" value="Transcribed_RNA"/>
</dbReference>
<feature type="compositionally biased region" description="Basic and acidic residues" evidence="1">
    <location>
        <begin position="1"/>
        <end position="17"/>
    </location>
</feature>
<evidence type="ECO:0000259" key="2">
    <source>
        <dbReference type="Pfam" id="PF07517"/>
    </source>
</evidence>
<evidence type="ECO:0000256" key="1">
    <source>
        <dbReference type="SAM" id="MobiDB-lite"/>
    </source>
</evidence>
<feature type="domain" description="SecA DEAD-like N-terminal" evidence="2">
    <location>
        <begin position="1017"/>
        <end position="1079"/>
    </location>
</feature>
<name>A0A146M3X8_LYGHE</name>
<dbReference type="Pfam" id="PF07517">
    <property type="entry name" value="SecA_DEAD"/>
    <property type="match status" value="1"/>
</dbReference>
<evidence type="ECO:0000313" key="3">
    <source>
        <dbReference type="EMBL" id="JAQ13476.1"/>
    </source>
</evidence>
<gene>
    <name evidence="3" type="ORF">g.77631</name>
</gene>
<feature type="compositionally biased region" description="Polar residues" evidence="1">
    <location>
        <begin position="21"/>
        <end position="30"/>
    </location>
</feature>
<feature type="compositionally biased region" description="Basic residues" evidence="1">
    <location>
        <begin position="38"/>
        <end position="52"/>
    </location>
</feature>
<proteinExistence type="predicted"/>
<organism evidence="3">
    <name type="scientific">Lygus hesperus</name>
    <name type="common">Western plant bug</name>
    <dbReference type="NCBI Taxonomy" id="30085"/>
    <lineage>
        <taxon>Eukaryota</taxon>
        <taxon>Metazoa</taxon>
        <taxon>Ecdysozoa</taxon>
        <taxon>Arthropoda</taxon>
        <taxon>Hexapoda</taxon>
        <taxon>Insecta</taxon>
        <taxon>Pterygota</taxon>
        <taxon>Neoptera</taxon>
        <taxon>Paraneoptera</taxon>
        <taxon>Hemiptera</taxon>
        <taxon>Heteroptera</taxon>
        <taxon>Panheteroptera</taxon>
        <taxon>Cimicomorpha</taxon>
        <taxon>Miridae</taxon>
        <taxon>Mirini</taxon>
        <taxon>Lygus</taxon>
    </lineage>
</organism>
<dbReference type="InterPro" id="IPR027417">
    <property type="entry name" value="P-loop_NTPase"/>
</dbReference>
<dbReference type="SUPFAM" id="SSF52540">
    <property type="entry name" value="P-loop containing nucleoside triphosphate hydrolases"/>
    <property type="match status" value="1"/>
</dbReference>
<sequence length="1137" mass="131045">MTDIRKEDSMTKNELEVQSKPVPTTNTSSYLPGGPKGERRRNKRKKRGKKASNKNDNNNPLLEQALELGPSQQIESDDDEVFHDLDESMDPTQDGDNYSDIEGLISGMTECNYRKWTPTPHSRTVGQSGSWYEGDVDGQKLSGMGTLHSSDKRQFIQGMWRENVLYELHSCQFIDQGADQCTIYLRKQANSYLLTFDEDEFVARAQLCYSNRAYFSLPFRTIKLQFFRNLTITKVIEDRILSTRASDLETFERTLKIVLSDSSNPIYFATVLITLRKYLRENSARVILTSMMNNENIPKALRDAANRLLISENNMSNRRLELFKFSRDTHPPKLEVKPVIETAYTEAINCHKQSLIDKCPSSLPSLTKNITDLPPDKVIYISKDDIELFAHLASMTKEHHVLTFFDELHLGLFDKLRKFESSSPPNVVIPLSSPVYGFLFKSFLEIVAEIGLKAENCSVSTMFFHEQGKWKLADEIVWNQEVKPSNRTSLIQKSLDCQYRFIYKLLCHFDPKYFSLDKDFDYQFEVLNKEDPENSWWKKQFKKLKRRVMRQKNINDIPQDRKVWLYILDHTIHKVVMQNSSDSTSCLELFRPVLDGLITFITACPTNSYESFRVVTHNVLMFVVQAIPHFQDKEKLSDKDLVILEKQMKYITDVSTDMKSDFRNLIEEYNRYWSLRNLVTVDESLCPAYLASKIQETHESFLTLVRESLDKSVNVPSLVKYFRQLNDFIEDFKDIDFTSNWYVKSNTSRPGIIEKVDNKIASENGCSYKVIDLEQFIEGYKDGRPPQHHIIHIVSKLLECAMKSLTTTWESDSGQSVAQLDATGELLSAIRSSFIYLKEQPDYRDFEQFSNESVQPFLQVVDRCHILEEFKIRVNVVKESFWYIRKMDEIGITRALELFYQLNHGSLNLNKLKQCYDIYVSKYNEYIGEAKLKSGLDGIKSLVEIMTTNKADYKEIAEWDEVFKTQKLPIILAGLGAIWSLLVSKDVSSSGKFLKPHCIQILCVMRLLSVDGSSRGVEHHLAQVLTGQGKSVILGLLSAVLAFTGYKVRVVCYSEYLAERDKKDFNEYFNTLGITQSISYGTFMDMANEFVNPVFQGKQVSLRDMVESIVLEHCSLKKLGTPSSDVSRTVLLIDEVD</sequence>
<feature type="region of interest" description="Disordered" evidence="1">
    <location>
        <begin position="1"/>
        <end position="61"/>
    </location>
</feature>
<dbReference type="InterPro" id="IPR011115">
    <property type="entry name" value="SecA_DEAD"/>
</dbReference>
<dbReference type="GO" id="GO:0017038">
    <property type="term" value="P:protein import"/>
    <property type="evidence" value="ECO:0007669"/>
    <property type="project" value="InterPro"/>
</dbReference>
<dbReference type="GO" id="GO:0005524">
    <property type="term" value="F:ATP binding"/>
    <property type="evidence" value="ECO:0007669"/>
    <property type="project" value="InterPro"/>
</dbReference>
<dbReference type="GO" id="GO:0016020">
    <property type="term" value="C:membrane"/>
    <property type="evidence" value="ECO:0007669"/>
    <property type="project" value="InterPro"/>
</dbReference>